<dbReference type="PANTHER" id="PTHR34704:SF1">
    <property type="entry name" value="ATPASE"/>
    <property type="match status" value="1"/>
</dbReference>
<dbReference type="Gene3D" id="3.40.50.300">
    <property type="entry name" value="P-loop containing nucleotide triphosphate hydrolases"/>
    <property type="match status" value="1"/>
</dbReference>
<protein>
    <submittedName>
        <fullName evidence="2">Archaeal ATPase, fused to C-terminal DUF234 domain</fullName>
    </submittedName>
</protein>
<dbReference type="Pfam" id="PF01637">
    <property type="entry name" value="ATPase_2"/>
    <property type="match status" value="1"/>
</dbReference>
<reference evidence="2" key="1">
    <citation type="submission" date="2016-10" db="EMBL/GenBank/DDBJ databases">
        <authorList>
            <person name="de Groot N.N."/>
        </authorList>
    </citation>
    <scope>NUCLEOTIDE SEQUENCE</scope>
</reference>
<feature type="domain" description="ATPase" evidence="1">
    <location>
        <begin position="2"/>
        <end position="223"/>
    </location>
</feature>
<gene>
    <name evidence="2" type="ORF">MNB_SV-12-1781</name>
</gene>
<organism evidence="2">
    <name type="scientific">hydrothermal vent metagenome</name>
    <dbReference type="NCBI Taxonomy" id="652676"/>
    <lineage>
        <taxon>unclassified sequences</taxon>
        <taxon>metagenomes</taxon>
        <taxon>ecological metagenomes</taxon>
    </lineage>
</organism>
<accession>A0A1W1BJ49</accession>
<sequence length="495" mass="57907">MVGRKKELQILNDICELDNSSLVAVYGRRRIGKTYLINYMFQEHRKNCLFFDFTGASDVRREVQLINFIDQVYEWFRVRPSQEVKDWHGAFRFLKYTIDDEVEKRNHKEKVIVFLDEVPWIDPNNRDDFLSALGYFWNTYCEKRKNIVVILCGSNASWIKNKILEESTGPLYKRLTHKLPMYPFNFVETKEYLTKIKGFDIDNKSFMEIYMIFGGVAKYLSYLDSKLFIADNIDQIFFNIEGFMYNEYHAIFRSLFMDRADYHKNIIDALCSRPRGETISELSKSLNITLGAKLVDAIAELESCGFIQGIGKFGNKKKGIKYIVSDMYLLFHHKWIKELSKNDIFNLHDGYWSSIVGTQPYTTWSGNAFETIVITNVRSYLNARGAGGLFSGVYYWEYRAKEEGERGTQIDMVVEYGNGIYDIVECKYYNQKYTITKDYAEIMRNKMVMFRKYGLKRTQKGELKMVFLTTYGLKKNSASNSLNIAGELTLDDLLG</sequence>
<dbReference type="SUPFAM" id="SSF52540">
    <property type="entry name" value="P-loop containing nucleoside triphosphate hydrolases"/>
    <property type="match status" value="1"/>
</dbReference>
<dbReference type="InterPro" id="IPR027417">
    <property type="entry name" value="P-loop_NTPase"/>
</dbReference>
<dbReference type="InterPro" id="IPR011579">
    <property type="entry name" value="ATPase_dom"/>
</dbReference>
<dbReference type="EMBL" id="FPHE01000046">
    <property type="protein sequence ID" value="SFV53584.1"/>
    <property type="molecule type" value="Genomic_DNA"/>
</dbReference>
<name>A0A1W1BJ49_9ZZZZ</name>
<evidence type="ECO:0000259" key="1">
    <source>
        <dbReference type="Pfam" id="PF01637"/>
    </source>
</evidence>
<dbReference type="GO" id="GO:0005524">
    <property type="term" value="F:ATP binding"/>
    <property type="evidence" value="ECO:0007669"/>
    <property type="project" value="InterPro"/>
</dbReference>
<evidence type="ECO:0000313" key="2">
    <source>
        <dbReference type="EMBL" id="SFV53584.1"/>
    </source>
</evidence>
<dbReference type="PANTHER" id="PTHR34704">
    <property type="entry name" value="ATPASE"/>
    <property type="match status" value="1"/>
</dbReference>
<dbReference type="AlphaFoldDB" id="A0A1W1BJ49"/>
<proteinExistence type="predicted"/>